<dbReference type="InterPro" id="IPR010994">
    <property type="entry name" value="RuvA_2-like"/>
</dbReference>
<feature type="compositionally biased region" description="Basic and acidic residues" evidence="2">
    <location>
        <begin position="47"/>
        <end position="59"/>
    </location>
</feature>
<organism evidence="5 6">
    <name type="scientific">Parasulfuritortus cantonensis</name>
    <dbReference type="NCBI Taxonomy" id="2528202"/>
    <lineage>
        <taxon>Bacteria</taxon>
        <taxon>Pseudomonadati</taxon>
        <taxon>Pseudomonadota</taxon>
        <taxon>Betaproteobacteria</taxon>
        <taxon>Nitrosomonadales</taxon>
        <taxon>Thiobacillaceae</taxon>
        <taxon>Parasulfuritortus</taxon>
    </lineage>
</organism>
<dbReference type="NCBIfam" id="TIGR00732">
    <property type="entry name" value="dprA"/>
    <property type="match status" value="1"/>
</dbReference>
<dbReference type="PANTHER" id="PTHR43022:SF1">
    <property type="entry name" value="PROTEIN SMF"/>
    <property type="match status" value="1"/>
</dbReference>
<evidence type="ECO:0000313" key="6">
    <source>
        <dbReference type="Proteomes" id="UP000295443"/>
    </source>
</evidence>
<dbReference type="Pfam" id="PF17782">
    <property type="entry name" value="WHD_DprA"/>
    <property type="match status" value="1"/>
</dbReference>
<dbReference type="SUPFAM" id="SSF47781">
    <property type="entry name" value="RuvA domain 2-like"/>
    <property type="match status" value="1"/>
</dbReference>
<proteinExistence type="inferred from homology"/>
<feature type="domain" description="Smf/DprA SLOG" evidence="3">
    <location>
        <begin position="281"/>
        <end position="489"/>
    </location>
</feature>
<dbReference type="OrthoDB" id="9785707at2"/>
<name>A0A4R1B4X3_9PROT</name>
<dbReference type="GO" id="GO:0009294">
    <property type="term" value="P:DNA-mediated transformation"/>
    <property type="evidence" value="ECO:0007669"/>
    <property type="project" value="InterPro"/>
</dbReference>
<keyword evidence="6" id="KW-1185">Reference proteome</keyword>
<evidence type="ECO:0000313" key="5">
    <source>
        <dbReference type="EMBL" id="TCJ13001.1"/>
    </source>
</evidence>
<dbReference type="Pfam" id="PF02481">
    <property type="entry name" value="DNA_processg_A"/>
    <property type="match status" value="1"/>
</dbReference>
<dbReference type="InterPro" id="IPR041614">
    <property type="entry name" value="DprA_WH"/>
</dbReference>
<feature type="compositionally biased region" description="Basic residues" evidence="2">
    <location>
        <begin position="141"/>
        <end position="152"/>
    </location>
</feature>
<feature type="domain" description="DprA winged helix" evidence="4">
    <location>
        <begin position="505"/>
        <end position="554"/>
    </location>
</feature>
<dbReference type="AlphaFoldDB" id="A0A4R1B4X3"/>
<dbReference type="InterPro" id="IPR036388">
    <property type="entry name" value="WH-like_DNA-bd_sf"/>
</dbReference>
<dbReference type="SUPFAM" id="SSF102405">
    <property type="entry name" value="MCP/YpsA-like"/>
    <property type="match status" value="1"/>
</dbReference>
<comment type="caution">
    <text evidence="5">The sequence shown here is derived from an EMBL/GenBank/DDBJ whole genome shotgun (WGS) entry which is preliminary data.</text>
</comment>
<feature type="compositionally biased region" description="Basic and acidic residues" evidence="2">
    <location>
        <begin position="81"/>
        <end position="104"/>
    </location>
</feature>
<comment type="similarity">
    <text evidence="1">Belongs to the DprA/Smf family.</text>
</comment>
<evidence type="ECO:0000256" key="1">
    <source>
        <dbReference type="ARBA" id="ARBA00006525"/>
    </source>
</evidence>
<dbReference type="PANTHER" id="PTHR43022">
    <property type="entry name" value="PROTEIN SMF"/>
    <property type="match status" value="1"/>
</dbReference>
<dbReference type="Proteomes" id="UP000295443">
    <property type="component" value="Unassembled WGS sequence"/>
</dbReference>
<accession>A0A4R1B4X3</accession>
<evidence type="ECO:0000256" key="2">
    <source>
        <dbReference type="SAM" id="MobiDB-lite"/>
    </source>
</evidence>
<protein>
    <submittedName>
        <fullName evidence="5">DNA-protecting protein DprA</fullName>
    </submittedName>
</protein>
<dbReference type="InterPro" id="IPR057666">
    <property type="entry name" value="DrpA_SLOG"/>
</dbReference>
<dbReference type="InterPro" id="IPR003488">
    <property type="entry name" value="DprA"/>
</dbReference>
<sequence length="560" mass="60081">MACRPPGHAAQGSGFRRSARPRGHLPGRCPGDDQGQPGQAGGHHVGKRDPDGRPSDPGRHCRQARFRTARPGQDRRRPHHPDRQERPGHRPLLDRHPEQGQDRRPRPRRRPGRLPPRQQTGSQARPDPEGRLPQRHERTRQQRRLRRVQQLRRRADARQTDPTAGRAHRAGHDLPGVRPGGLCPGHGIHPPDLPARPRPQSLNTGPDVLAWLALAAVPGLGPDTARRLLDAFPDVASIFAAGRAQLRPLVGDRIAAALAEPPDPDAHRASLDWLAAPDAHLITWTDPAYPDTLRGLPDPPMWLYLKGDPDILRRPMVAVVGSRNATPQGRRDAEAFARTLAEAGLTVVSGLAEGIDSAAHEGGLAGNGTGVAVVGTGLDRVYPAKNRALAHRLAAAGALVSEFPLGTPPKPGHFPRRNRIISGLALGVLVVEAAPQSGSLITARLAAEQGREVFAIPGSIHSPMAKGCHQLIKQGAKLVESAADILEELNLPWALELAGHPDAGAGDDPLLQLMGTAPVSLDELATRAGLTVDSLSAMLFTHEMEGRVAVLPGGLYQRIF</sequence>
<gene>
    <name evidence="5" type="primary">dprA</name>
    <name evidence="5" type="ORF">EZJ19_11850</name>
</gene>
<evidence type="ECO:0000259" key="4">
    <source>
        <dbReference type="Pfam" id="PF17782"/>
    </source>
</evidence>
<evidence type="ECO:0000259" key="3">
    <source>
        <dbReference type="Pfam" id="PF02481"/>
    </source>
</evidence>
<feature type="region of interest" description="Disordered" evidence="2">
    <location>
        <begin position="1"/>
        <end position="201"/>
    </location>
</feature>
<reference evidence="5 6" key="1">
    <citation type="submission" date="2019-03" db="EMBL/GenBank/DDBJ databases">
        <title>Genome sequence of Thiobacillaceae bacterium LSR1, a sulfur-oxidizing bacterium isolated from freshwater sediment.</title>
        <authorList>
            <person name="Li S."/>
        </authorList>
    </citation>
    <scope>NUCLEOTIDE SEQUENCE [LARGE SCALE GENOMIC DNA]</scope>
    <source>
        <strain evidence="5 6">LSR1</strain>
    </source>
</reference>
<dbReference type="EMBL" id="SJZB01000042">
    <property type="protein sequence ID" value="TCJ13001.1"/>
    <property type="molecule type" value="Genomic_DNA"/>
</dbReference>
<feature type="compositionally biased region" description="Low complexity" evidence="2">
    <location>
        <begin position="26"/>
        <end position="37"/>
    </location>
</feature>
<dbReference type="Gene3D" id="1.10.10.10">
    <property type="entry name" value="Winged helix-like DNA-binding domain superfamily/Winged helix DNA-binding domain"/>
    <property type="match status" value="1"/>
</dbReference>
<dbReference type="Gene3D" id="3.40.50.450">
    <property type="match status" value="1"/>
</dbReference>
<feature type="compositionally biased region" description="Basic and acidic residues" evidence="2">
    <location>
        <begin position="126"/>
        <end position="140"/>
    </location>
</feature>